<dbReference type="Pfam" id="PF01239">
    <property type="entry name" value="PPTA"/>
    <property type="match status" value="5"/>
</dbReference>
<proteinExistence type="inferred from homology"/>
<dbReference type="Gene3D" id="1.25.40.120">
    <property type="entry name" value="Protein prenylyltransferase"/>
    <property type="match status" value="1"/>
</dbReference>
<dbReference type="FunFam" id="1.25.40.120:FF:000001">
    <property type="entry name" value="Geranylgeranyl transferase type-2 subunit alpha"/>
    <property type="match status" value="1"/>
</dbReference>
<evidence type="ECO:0000313" key="9">
    <source>
        <dbReference type="Proteomes" id="UP000828390"/>
    </source>
</evidence>
<dbReference type="GO" id="GO:0097354">
    <property type="term" value="P:prenylation"/>
    <property type="evidence" value="ECO:0007669"/>
    <property type="project" value="UniProtKB-UniRule"/>
</dbReference>
<evidence type="ECO:0000313" key="8">
    <source>
        <dbReference type="EMBL" id="KAH3768795.1"/>
    </source>
</evidence>
<evidence type="ECO:0000256" key="6">
    <source>
        <dbReference type="RuleBase" id="RU367120"/>
    </source>
</evidence>
<dbReference type="PANTHER" id="PTHR11129:SF2">
    <property type="entry name" value="GERANYLGERANYL TRANSFERASE TYPE-2 SUBUNIT ALPHA"/>
    <property type="match status" value="1"/>
</dbReference>
<sequence length="455" mass="53361">MHGRIKVKTTAEQLEAKQKERETKLKLYTAATDRIFKKRLNKEYDDEVLQLTGQILQLNSDFSTLWNYRKEVFLYYKETKSEVEMCDIYTQELQFLETCLRGNPKSYGVWNHRYFIMETMATPDWKTELQLCNLFLEYDERNFHCWDYRRFVVKHSGVSIDDELRYTTSKIDTNFSNFSSWHYRSKLLPLIYPDDETAVGVQEDVLIKEYETVQNAFFTDPDDQSAWFYHRWLLGRAKTKPSVSCMFVSRDQGHLMIVTTQAVKISPSSCEVKVVVNGEEKAGKWRTHRNQENVYSKLWISFQYLSADGSSWLPATQEVDVLVSADSDDWGSSDIVQLSADQSESWTLTQADQGSRFSDELSSATSDTLQRELQSIQDLYQLEPDNKWVLLTIVSLMKALDPRQYWEKIEGYLAKLTSIDPLRINYYQDLRSRYVVENYFEGFDFSGRVISLPQS</sequence>
<evidence type="ECO:0000256" key="4">
    <source>
        <dbReference type="ARBA" id="ARBA00022737"/>
    </source>
</evidence>
<protein>
    <recommendedName>
        <fullName evidence="6">Geranylgeranyl transferase type-2 subunit alpha</fullName>
        <ecNumber evidence="6">2.5.1.60</ecNumber>
    </recommendedName>
    <alternativeName>
        <fullName evidence="6">Geranylgeranyl transferase type II subunit alpha</fullName>
    </alternativeName>
</protein>
<comment type="function">
    <text evidence="6">Catalyzes the transfer of a geranyl-geranyl moiety from geranyl-geranyl pyrophosphate to cysteines occuring in specific C-terminal amino acid sequences.</text>
</comment>
<dbReference type="SUPFAM" id="SSF48439">
    <property type="entry name" value="Protein prenylyltransferase"/>
    <property type="match status" value="1"/>
</dbReference>
<comment type="caution">
    <text evidence="8">The sequence shown here is derived from an EMBL/GenBank/DDBJ whole genome shotgun (WGS) entry which is preliminary data.</text>
</comment>
<reference evidence="8" key="2">
    <citation type="submission" date="2020-11" db="EMBL/GenBank/DDBJ databases">
        <authorList>
            <person name="McCartney M.A."/>
            <person name="Auch B."/>
            <person name="Kono T."/>
            <person name="Mallez S."/>
            <person name="Becker A."/>
            <person name="Gohl D.M."/>
            <person name="Silverstein K.A.T."/>
            <person name="Koren S."/>
            <person name="Bechman K.B."/>
            <person name="Herman A."/>
            <person name="Abrahante J.E."/>
            <person name="Garbe J."/>
        </authorList>
    </citation>
    <scope>NUCLEOTIDE SEQUENCE</scope>
    <source>
        <strain evidence="8">Duluth1</strain>
        <tissue evidence="8">Whole animal</tissue>
    </source>
</reference>
<comment type="catalytic activity">
    <reaction evidence="5 6">
        <text>geranylgeranyl diphosphate + L-cysteinyl-[protein] = S-geranylgeranyl-L-cysteinyl-[protein] + diphosphate</text>
        <dbReference type="Rhea" id="RHEA:21240"/>
        <dbReference type="Rhea" id="RHEA-COMP:10131"/>
        <dbReference type="Rhea" id="RHEA-COMP:11537"/>
        <dbReference type="ChEBI" id="CHEBI:29950"/>
        <dbReference type="ChEBI" id="CHEBI:33019"/>
        <dbReference type="ChEBI" id="CHEBI:57533"/>
        <dbReference type="ChEBI" id="CHEBI:86021"/>
        <dbReference type="EC" id="2.5.1.60"/>
    </reaction>
</comment>
<evidence type="ECO:0000256" key="5">
    <source>
        <dbReference type="ARBA" id="ARBA00047658"/>
    </source>
</evidence>
<feature type="domain" description="Rab geranylgeranyltransferase alpha subunit insert-domain" evidence="7">
    <location>
        <begin position="243"/>
        <end position="301"/>
    </location>
</feature>
<keyword evidence="2 6" id="KW-0637">Prenyltransferase</keyword>
<dbReference type="PROSITE" id="PS51147">
    <property type="entry name" value="PFTA"/>
    <property type="match status" value="5"/>
</dbReference>
<dbReference type="GO" id="GO:0008270">
    <property type="term" value="F:zinc ion binding"/>
    <property type="evidence" value="ECO:0007669"/>
    <property type="project" value="InterPro"/>
</dbReference>
<organism evidence="8 9">
    <name type="scientific">Dreissena polymorpha</name>
    <name type="common">Zebra mussel</name>
    <name type="synonym">Mytilus polymorpha</name>
    <dbReference type="NCBI Taxonomy" id="45954"/>
    <lineage>
        <taxon>Eukaryota</taxon>
        <taxon>Metazoa</taxon>
        <taxon>Spiralia</taxon>
        <taxon>Lophotrochozoa</taxon>
        <taxon>Mollusca</taxon>
        <taxon>Bivalvia</taxon>
        <taxon>Autobranchia</taxon>
        <taxon>Heteroconchia</taxon>
        <taxon>Euheterodonta</taxon>
        <taxon>Imparidentia</taxon>
        <taxon>Neoheterodontei</taxon>
        <taxon>Myida</taxon>
        <taxon>Dreissenoidea</taxon>
        <taxon>Dreissenidae</taxon>
        <taxon>Dreissena</taxon>
    </lineage>
</organism>
<evidence type="ECO:0000256" key="3">
    <source>
        <dbReference type="ARBA" id="ARBA00022679"/>
    </source>
</evidence>
<name>A0A9D4DYH9_DREPO</name>
<dbReference type="EMBL" id="JAIWYP010000009">
    <property type="protein sequence ID" value="KAH3768795.1"/>
    <property type="molecule type" value="Genomic_DNA"/>
</dbReference>
<gene>
    <name evidence="8" type="ORF">DPMN_170011</name>
</gene>
<keyword evidence="9" id="KW-1185">Reference proteome</keyword>
<dbReference type="EC" id="2.5.1.60" evidence="6"/>
<evidence type="ECO:0000256" key="2">
    <source>
        <dbReference type="ARBA" id="ARBA00022602"/>
    </source>
</evidence>
<dbReference type="InterPro" id="IPR002088">
    <property type="entry name" value="Prenyl_trans_a"/>
</dbReference>
<dbReference type="PANTHER" id="PTHR11129">
    <property type="entry name" value="PROTEIN FARNESYLTRANSFERASE ALPHA SUBUNIT/RAB GERANYLGERANYL TRANSFERASE ALPHA SUBUNIT"/>
    <property type="match status" value="1"/>
</dbReference>
<dbReference type="Gene3D" id="2.60.40.1130">
    <property type="entry name" value="Rab geranylgeranyltransferase alpha-subunit, insert domain"/>
    <property type="match status" value="1"/>
</dbReference>
<keyword evidence="4" id="KW-0677">Repeat</keyword>
<evidence type="ECO:0000256" key="1">
    <source>
        <dbReference type="ARBA" id="ARBA00006734"/>
    </source>
</evidence>
<reference evidence="8" key="1">
    <citation type="journal article" date="2019" name="bioRxiv">
        <title>The Genome of the Zebra Mussel, Dreissena polymorpha: A Resource for Invasive Species Research.</title>
        <authorList>
            <person name="McCartney M.A."/>
            <person name="Auch B."/>
            <person name="Kono T."/>
            <person name="Mallez S."/>
            <person name="Zhang Y."/>
            <person name="Obille A."/>
            <person name="Becker A."/>
            <person name="Abrahante J.E."/>
            <person name="Garbe J."/>
            <person name="Badalamenti J.P."/>
            <person name="Herman A."/>
            <person name="Mangelson H."/>
            <person name="Liachko I."/>
            <person name="Sullivan S."/>
            <person name="Sone E.D."/>
            <person name="Koren S."/>
            <person name="Silverstein K.A.T."/>
            <person name="Beckman K.B."/>
            <person name="Gohl D.M."/>
        </authorList>
    </citation>
    <scope>NUCLEOTIDE SEQUENCE</scope>
    <source>
        <strain evidence="8">Duluth1</strain>
        <tissue evidence="8">Whole animal</tissue>
    </source>
</reference>
<comment type="similarity">
    <text evidence="1 6">Belongs to the protein prenyltransferase subunit alpha family.</text>
</comment>
<keyword evidence="3 6" id="KW-0808">Transferase</keyword>
<dbReference type="InterPro" id="IPR009087">
    <property type="entry name" value="RabGGT_asu_insert-domain"/>
</dbReference>
<accession>A0A9D4DYH9</accession>
<dbReference type="Proteomes" id="UP000828390">
    <property type="component" value="Unassembled WGS sequence"/>
</dbReference>
<dbReference type="AlphaFoldDB" id="A0A9D4DYH9"/>
<dbReference type="Pfam" id="PF07711">
    <property type="entry name" value="RabGGT_insert"/>
    <property type="match status" value="1"/>
</dbReference>
<evidence type="ECO:0000259" key="7">
    <source>
        <dbReference type="Pfam" id="PF07711"/>
    </source>
</evidence>
<dbReference type="GO" id="GO:0005968">
    <property type="term" value="C:Rab-protein geranylgeranyltransferase complex"/>
    <property type="evidence" value="ECO:0007669"/>
    <property type="project" value="TreeGrafter"/>
</dbReference>
<dbReference type="GO" id="GO:0004663">
    <property type="term" value="F:Rab geranylgeranyltransferase activity"/>
    <property type="evidence" value="ECO:0007669"/>
    <property type="project" value="UniProtKB-UniRule"/>
</dbReference>